<dbReference type="CDD" id="cd03801">
    <property type="entry name" value="GT4_PimA-like"/>
    <property type="match status" value="1"/>
</dbReference>
<feature type="non-terminal residue" evidence="2">
    <location>
        <position position="1"/>
    </location>
</feature>
<protein>
    <recommendedName>
        <fullName evidence="1">Glycosyl transferase family 1 domain-containing protein</fullName>
    </recommendedName>
</protein>
<feature type="domain" description="Glycosyl transferase family 1" evidence="1">
    <location>
        <begin position="6"/>
        <end position="130"/>
    </location>
</feature>
<dbReference type="SUPFAM" id="SSF53756">
    <property type="entry name" value="UDP-Glycosyltransferase/glycogen phosphorylase"/>
    <property type="match status" value="1"/>
</dbReference>
<organism evidence="2">
    <name type="scientific">marine sediment metagenome</name>
    <dbReference type="NCBI Taxonomy" id="412755"/>
    <lineage>
        <taxon>unclassified sequences</taxon>
        <taxon>metagenomes</taxon>
        <taxon>ecological metagenomes</taxon>
    </lineage>
</organism>
<proteinExistence type="predicted"/>
<dbReference type="Pfam" id="PF00534">
    <property type="entry name" value="Glycos_transf_1"/>
    <property type="match status" value="1"/>
</dbReference>
<dbReference type="GO" id="GO:0016757">
    <property type="term" value="F:glycosyltransferase activity"/>
    <property type="evidence" value="ECO:0007669"/>
    <property type="project" value="InterPro"/>
</dbReference>
<sequence length="161" mass="18038">AGMILEERDDVTFTIVGDGSLRNHVENNFYNDQIKVLGRVPHNKIPEIISNSTILTLPSYMEGSPTVCLEALASEIPVVASDVGGTSEIVIEKETGFLVPSGDTKLFAKRIMTLLDNESLRKRMGKNGKKLIEKHYTWDKVVKKTVKIYKRLLRVHDIGDK</sequence>
<gene>
    <name evidence="2" type="ORF">S01H4_49200</name>
</gene>
<name>X1BR95_9ZZZZ</name>
<dbReference type="PANTHER" id="PTHR45947:SF3">
    <property type="entry name" value="SULFOQUINOVOSYL TRANSFERASE SQD2"/>
    <property type="match status" value="1"/>
</dbReference>
<evidence type="ECO:0000259" key="1">
    <source>
        <dbReference type="Pfam" id="PF00534"/>
    </source>
</evidence>
<comment type="caution">
    <text evidence="2">The sequence shown here is derived from an EMBL/GenBank/DDBJ whole genome shotgun (WGS) entry which is preliminary data.</text>
</comment>
<dbReference type="PANTHER" id="PTHR45947">
    <property type="entry name" value="SULFOQUINOVOSYL TRANSFERASE SQD2"/>
    <property type="match status" value="1"/>
</dbReference>
<reference evidence="2" key="1">
    <citation type="journal article" date="2014" name="Front. Microbiol.">
        <title>High frequency of phylogenetically diverse reductive dehalogenase-homologous genes in deep subseafloor sedimentary metagenomes.</title>
        <authorList>
            <person name="Kawai M."/>
            <person name="Futagami T."/>
            <person name="Toyoda A."/>
            <person name="Takaki Y."/>
            <person name="Nishi S."/>
            <person name="Hori S."/>
            <person name="Arai W."/>
            <person name="Tsubouchi T."/>
            <person name="Morono Y."/>
            <person name="Uchiyama I."/>
            <person name="Ito T."/>
            <person name="Fujiyama A."/>
            <person name="Inagaki F."/>
            <person name="Takami H."/>
        </authorList>
    </citation>
    <scope>NUCLEOTIDE SEQUENCE</scope>
    <source>
        <strain evidence="2">Expedition CK06-06</strain>
    </source>
</reference>
<dbReference type="EMBL" id="BART01027810">
    <property type="protein sequence ID" value="GAG97565.1"/>
    <property type="molecule type" value="Genomic_DNA"/>
</dbReference>
<dbReference type="Gene3D" id="3.40.50.2000">
    <property type="entry name" value="Glycogen Phosphorylase B"/>
    <property type="match status" value="2"/>
</dbReference>
<dbReference type="InterPro" id="IPR001296">
    <property type="entry name" value="Glyco_trans_1"/>
</dbReference>
<accession>X1BR95</accession>
<evidence type="ECO:0000313" key="2">
    <source>
        <dbReference type="EMBL" id="GAG97565.1"/>
    </source>
</evidence>
<dbReference type="AlphaFoldDB" id="X1BR95"/>
<dbReference type="InterPro" id="IPR050194">
    <property type="entry name" value="Glycosyltransferase_grp1"/>
</dbReference>